<feature type="compositionally biased region" description="Polar residues" evidence="1">
    <location>
        <begin position="33"/>
        <end position="45"/>
    </location>
</feature>
<organism evidence="2 3">
    <name type="scientific">Neurospora tetrasperma (strain FGSC 2508 / ATCC MYA-4615 / P0657)</name>
    <dbReference type="NCBI Taxonomy" id="510951"/>
    <lineage>
        <taxon>Eukaryota</taxon>
        <taxon>Fungi</taxon>
        <taxon>Dikarya</taxon>
        <taxon>Ascomycota</taxon>
        <taxon>Pezizomycotina</taxon>
        <taxon>Sordariomycetes</taxon>
        <taxon>Sordariomycetidae</taxon>
        <taxon>Sordariales</taxon>
        <taxon>Sordariaceae</taxon>
        <taxon>Neurospora</taxon>
    </lineage>
</organism>
<dbReference type="EMBL" id="GL891305">
    <property type="protein sequence ID" value="EGO56276.1"/>
    <property type="molecule type" value="Genomic_DNA"/>
</dbReference>
<dbReference type="GeneID" id="20823247"/>
<dbReference type="KEGG" id="nte:NEUTE1DRAFT117254"/>
<feature type="compositionally biased region" description="Basic and acidic residues" evidence="1">
    <location>
        <begin position="47"/>
        <end position="56"/>
    </location>
</feature>
<sequence>MSYHVKSYNSIRANHSISPIAIIFLSPSSMQRSQLQANHPASATPGSEKKEDETCTSRRPSVPFVKTYTRLVAQEQKKWQ</sequence>
<reference evidence="3" key="1">
    <citation type="journal article" date="2011" name="Genetics">
        <title>Massive changes in genome architecture accompany the transition to self-fertility in the filamentous fungus Neurospora tetrasperma.</title>
        <authorList>
            <person name="Ellison C.E."/>
            <person name="Stajich J.E."/>
            <person name="Jacobson D.J."/>
            <person name="Natvig D.O."/>
            <person name="Lapidus A."/>
            <person name="Foster B."/>
            <person name="Aerts A."/>
            <person name="Riley R."/>
            <person name="Lindquist E.A."/>
            <person name="Grigoriev I.V."/>
            <person name="Taylor J.W."/>
        </authorList>
    </citation>
    <scope>NUCLEOTIDE SEQUENCE [LARGE SCALE GENOMIC DNA]</scope>
    <source>
        <strain evidence="3">FGSC 2508 / P0657</strain>
    </source>
</reference>
<accession>F8MPB1</accession>
<dbReference type="HOGENOM" id="CLU_2671653_0_0_1"/>
<dbReference type="Proteomes" id="UP000008065">
    <property type="component" value="Unassembled WGS sequence"/>
</dbReference>
<proteinExistence type="predicted"/>
<feature type="region of interest" description="Disordered" evidence="1">
    <location>
        <begin position="33"/>
        <end position="60"/>
    </location>
</feature>
<evidence type="ECO:0000313" key="2">
    <source>
        <dbReference type="EMBL" id="EGO56276.1"/>
    </source>
</evidence>
<dbReference type="VEuPathDB" id="FungiDB:NEUTE1DRAFT_117254"/>
<gene>
    <name evidence="2" type="ORF">NEUTE1DRAFT_117254</name>
</gene>
<dbReference type="AlphaFoldDB" id="F8MPB1"/>
<feature type="non-terminal residue" evidence="2">
    <location>
        <position position="1"/>
    </location>
</feature>
<protein>
    <submittedName>
        <fullName evidence="2">Uncharacterized protein</fullName>
    </submittedName>
</protein>
<dbReference type="RefSeq" id="XP_009851890.1">
    <property type="nucleotide sequence ID" value="XM_009853588.1"/>
</dbReference>
<evidence type="ECO:0000313" key="3">
    <source>
        <dbReference type="Proteomes" id="UP000008065"/>
    </source>
</evidence>
<evidence type="ECO:0000256" key="1">
    <source>
        <dbReference type="SAM" id="MobiDB-lite"/>
    </source>
</evidence>
<name>F8MPB1_NEUT8</name>
<keyword evidence="3" id="KW-1185">Reference proteome</keyword>